<dbReference type="FunFam" id="3.40.30.10:FF:000005">
    <property type="entry name" value="Glutaredoxin 5"/>
    <property type="match status" value="1"/>
</dbReference>
<dbReference type="GO" id="GO:0046872">
    <property type="term" value="F:metal ion binding"/>
    <property type="evidence" value="ECO:0007669"/>
    <property type="project" value="UniProtKB-KW"/>
</dbReference>
<dbReference type="PANTHER" id="PTHR10293">
    <property type="entry name" value="GLUTAREDOXIN FAMILY MEMBER"/>
    <property type="match status" value="1"/>
</dbReference>
<keyword evidence="3" id="KW-0408">Iron</keyword>
<proteinExistence type="predicted"/>
<dbReference type="InterPro" id="IPR036249">
    <property type="entry name" value="Thioredoxin-like_sf"/>
</dbReference>
<dbReference type="Gene3D" id="3.40.30.10">
    <property type="entry name" value="Glutaredoxin"/>
    <property type="match status" value="1"/>
</dbReference>
<dbReference type="CDD" id="cd03028">
    <property type="entry name" value="GRX_PICOT_like"/>
    <property type="match status" value="1"/>
</dbReference>
<accession>A0AAJ6ZHS7</accession>
<dbReference type="GO" id="GO:0051537">
    <property type="term" value="F:2 iron, 2 sulfur cluster binding"/>
    <property type="evidence" value="ECO:0007669"/>
    <property type="project" value="UniProtKB-KW"/>
</dbReference>
<organism evidence="9">
    <name type="scientific">Papilio xuthus</name>
    <name type="common">Asian swallowtail butterfly</name>
    <dbReference type="NCBI Taxonomy" id="66420"/>
    <lineage>
        <taxon>Eukaryota</taxon>
        <taxon>Metazoa</taxon>
        <taxon>Ecdysozoa</taxon>
        <taxon>Arthropoda</taxon>
        <taxon>Hexapoda</taxon>
        <taxon>Insecta</taxon>
        <taxon>Pterygota</taxon>
        <taxon>Neoptera</taxon>
        <taxon>Endopterygota</taxon>
        <taxon>Lepidoptera</taxon>
        <taxon>Glossata</taxon>
        <taxon>Ditrysia</taxon>
        <taxon>Papilionoidea</taxon>
        <taxon>Papilionidae</taxon>
        <taxon>Papilioninae</taxon>
        <taxon>Papilio</taxon>
    </lineage>
</organism>
<feature type="domain" description="Glutaredoxin" evidence="8">
    <location>
        <begin position="42"/>
        <end position="106"/>
    </location>
</feature>
<sequence length="146" mass="16482">MNTLIRKGFRPLFNSTIRASCRTFADVNINEKIDKIVKDNKVVVFMKGVPDAPRCGFSNAVVQIMRMHAVPYVSHDVLSDENLRQGIKEYSNWPTIPQVFINGEFVGGCDIMLQMHQSGELVEELKKVGIQSALLTAEQSKKEEKK</sequence>
<name>A0AAJ6ZHS7_PAPXU</name>
<dbReference type="SUPFAM" id="SSF52833">
    <property type="entry name" value="Thioredoxin-like"/>
    <property type="match status" value="1"/>
</dbReference>
<dbReference type="InterPro" id="IPR002109">
    <property type="entry name" value="Glutaredoxin"/>
</dbReference>
<evidence type="ECO:0000256" key="3">
    <source>
        <dbReference type="ARBA" id="ARBA00023004"/>
    </source>
</evidence>
<keyword evidence="5" id="KW-0676">Redox-active center</keyword>
<evidence type="ECO:0000256" key="4">
    <source>
        <dbReference type="ARBA" id="ARBA00023014"/>
    </source>
</evidence>
<dbReference type="PANTHER" id="PTHR10293:SF16">
    <property type="entry name" value="GLUTAREDOXIN-RELATED PROTEIN 5, MITOCHONDRIAL"/>
    <property type="match status" value="1"/>
</dbReference>
<evidence type="ECO:0000256" key="7">
    <source>
        <dbReference type="ARBA" id="ARBA00076083"/>
    </source>
</evidence>
<evidence type="ECO:0000313" key="9">
    <source>
        <dbReference type="RefSeq" id="XP_013172858.1"/>
    </source>
</evidence>
<evidence type="ECO:0000256" key="5">
    <source>
        <dbReference type="ARBA" id="ARBA00023284"/>
    </source>
</evidence>
<keyword evidence="4" id="KW-0411">Iron-sulfur</keyword>
<evidence type="ECO:0000256" key="2">
    <source>
        <dbReference type="ARBA" id="ARBA00022723"/>
    </source>
</evidence>
<dbReference type="AlphaFoldDB" id="A0AAJ6ZHS7"/>
<dbReference type="Proteomes" id="UP000694872">
    <property type="component" value="Unplaced"/>
</dbReference>
<evidence type="ECO:0000259" key="8">
    <source>
        <dbReference type="Pfam" id="PF00462"/>
    </source>
</evidence>
<reference evidence="9" key="1">
    <citation type="submission" date="2025-08" db="UniProtKB">
        <authorList>
            <consortium name="RefSeq"/>
        </authorList>
    </citation>
    <scope>IDENTIFICATION</scope>
</reference>
<protein>
    <recommendedName>
        <fullName evidence="6">Glutaredoxin-related protein 5, mitochondrial</fullName>
    </recommendedName>
    <alternativeName>
        <fullName evidence="7">Monothiol glutaredoxin-5</fullName>
    </alternativeName>
</protein>
<dbReference type="PROSITE" id="PS51354">
    <property type="entry name" value="GLUTAREDOXIN_2"/>
    <property type="match status" value="1"/>
</dbReference>
<evidence type="ECO:0000256" key="1">
    <source>
        <dbReference type="ARBA" id="ARBA00022714"/>
    </source>
</evidence>
<gene>
    <name evidence="9" type="primary">LOC106121669</name>
</gene>
<keyword evidence="2" id="KW-0479">Metal-binding</keyword>
<dbReference type="InterPro" id="IPR033658">
    <property type="entry name" value="GRX_PICOT-like"/>
</dbReference>
<dbReference type="NCBIfam" id="TIGR00365">
    <property type="entry name" value="Grx4 family monothiol glutaredoxin"/>
    <property type="match status" value="1"/>
</dbReference>
<dbReference type="GO" id="GO:0005759">
    <property type="term" value="C:mitochondrial matrix"/>
    <property type="evidence" value="ECO:0007669"/>
    <property type="project" value="TreeGrafter"/>
</dbReference>
<keyword evidence="1" id="KW-0001">2Fe-2S</keyword>
<evidence type="ECO:0000256" key="6">
    <source>
        <dbReference type="ARBA" id="ARBA00067456"/>
    </source>
</evidence>
<dbReference type="InterPro" id="IPR004480">
    <property type="entry name" value="Monothiol_GRX-rel"/>
</dbReference>
<dbReference type="RefSeq" id="XP_013172858.1">
    <property type="nucleotide sequence ID" value="XM_013317404.1"/>
</dbReference>
<dbReference type="Pfam" id="PF00462">
    <property type="entry name" value="Glutaredoxin"/>
    <property type="match status" value="1"/>
</dbReference>
<dbReference type="KEGG" id="pxu:106121669"/>